<sequence length="223" mass="23300">MRLTPQDHALVSAAVTAAERQTDGEIVAMVAPQSDSYGDVALLWAVLAMLLVPAVLAAVPGHGVPLLSAVAGDWDAVWAPGTLLTLLLAAMALVLLGVRLLLAWQPLRMALTPRAVRAARVRARAVALFRAAIEARTASRTGVLVYLSLAEHQAEIVADEAIAARVAPEAWGDAMAALIDEVRAGRPGEGLAACVAATGTLLAQHFPHTGSDPQELPDRLIEL</sequence>
<keyword evidence="1" id="KW-1133">Transmembrane helix</keyword>
<dbReference type="Gene3D" id="3.10.310.50">
    <property type="match status" value="1"/>
</dbReference>
<dbReference type="PANTHER" id="PTHR30373:SF8">
    <property type="entry name" value="BLL7265 PROTEIN"/>
    <property type="match status" value="1"/>
</dbReference>
<dbReference type="AlphaFoldDB" id="A0A1I6JLX3"/>
<reference evidence="2 3" key="1">
    <citation type="submission" date="2016-10" db="EMBL/GenBank/DDBJ databases">
        <authorList>
            <person name="de Groot N.N."/>
        </authorList>
    </citation>
    <scope>NUCLEOTIDE SEQUENCE [LARGE SCALE GENOMIC DNA]</scope>
    <source>
        <strain evidence="2 3">S5-249</strain>
    </source>
</reference>
<feature type="transmembrane region" description="Helical" evidence="1">
    <location>
        <begin position="83"/>
        <end position="104"/>
    </location>
</feature>
<feature type="transmembrane region" description="Helical" evidence="1">
    <location>
        <begin position="41"/>
        <end position="63"/>
    </location>
</feature>
<keyword evidence="1" id="KW-0472">Membrane</keyword>
<gene>
    <name evidence="2" type="ORF">SAMN05192580_0495</name>
</gene>
<accession>A0A1I6JLX3</accession>
<dbReference type="STRING" id="1166337.SAMN05192580_0495"/>
<proteinExistence type="predicted"/>
<keyword evidence="3" id="KW-1185">Reference proteome</keyword>
<evidence type="ECO:0000313" key="3">
    <source>
        <dbReference type="Proteomes" id="UP000198824"/>
    </source>
</evidence>
<dbReference type="OrthoDB" id="5825388at2"/>
<evidence type="ECO:0000256" key="1">
    <source>
        <dbReference type="SAM" id="Phobius"/>
    </source>
</evidence>
<name>A0A1I6JLX3_9SPHN</name>
<dbReference type="Proteomes" id="UP000198824">
    <property type="component" value="Unassembled WGS sequence"/>
</dbReference>
<evidence type="ECO:0000313" key="2">
    <source>
        <dbReference type="EMBL" id="SFR79937.1"/>
    </source>
</evidence>
<dbReference type="PANTHER" id="PTHR30373">
    <property type="entry name" value="UPF0603 PROTEIN YGCG"/>
    <property type="match status" value="1"/>
</dbReference>
<protein>
    <submittedName>
        <fullName evidence="2">Putative membrane protein</fullName>
    </submittedName>
</protein>
<keyword evidence="1" id="KW-0812">Transmembrane</keyword>
<dbReference type="RefSeq" id="WP_093310189.1">
    <property type="nucleotide sequence ID" value="NZ_FOZG01000001.1"/>
</dbReference>
<organism evidence="2 3">
    <name type="scientific">Sphingomonas jatrophae</name>
    <dbReference type="NCBI Taxonomy" id="1166337"/>
    <lineage>
        <taxon>Bacteria</taxon>
        <taxon>Pseudomonadati</taxon>
        <taxon>Pseudomonadota</taxon>
        <taxon>Alphaproteobacteria</taxon>
        <taxon>Sphingomonadales</taxon>
        <taxon>Sphingomonadaceae</taxon>
        <taxon>Sphingomonas</taxon>
    </lineage>
</organism>
<dbReference type="EMBL" id="FOZG01000001">
    <property type="protein sequence ID" value="SFR79937.1"/>
    <property type="molecule type" value="Genomic_DNA"/>
</dbReference>